<comment type="cofactor">
    <cofactor evidence="2">
        <name>Mg(2+)</name>
        <dbReference type="ChEBI" id="CHEBI:18420"/>
    </cofactor>
</comment>
<dbReference type="GO" id="GO:0010945">
    <property type="term" value="F:coenzyme A diphosphatase activity"/>
    <property type="evidence" value="ECO:0007669"/>
    <property type="project" value="InterPro"/>
</dbReference>
<accession>A0A938Y0G3</accession>
<evidence type="ECO:0000256" key="3">
    <source>
        <dbReference type="ARBA" id="ARBA00006506"/>
    </source>
</evidence>
<gene>
    <name evidence="9" type="ORF">JOD01_003290</name>
</gene>
<comment type="cofactor">
    <cofactor evidence="1">
        <name>Mn(2+)</name>
        <dbReference type="ChEBI" id="CHEBI:29035"/>
    </cofactor>
</comment>
<dbReference type="InterPro" id="IPR000086">
    <property type="entry name" value="NUDIX_hydrolase_dom"/>
</dbReference>
<sequence>MEKQRALPNELKRKLTERQIGIMGEEQYRKTAVLIPLLHTDEGLSVLFTKRASTLRRQAGDISFPGGHREPADESNWMTARRETAEELQIPAHSIEYAADLDWVVHHARMIVYPFVGYLTAPSEIRPNPQEVAEVFTVGLDRLLNSQPLIHEVGMRIEPGPDFPYDLIENGKQYDWRMSKIPQLFYQIDGRVIWGLTARILSHFLRLVRD</sequence>
<dbReference type="Proteomes" id="UP000717624">
    <property type="component" value="Unassembled WGS sequence"/>
</dbReference>
<protein>
    <submittedName>
        <fullName evidence="9">8-oxo-dGTP pyrophosphatase MutT (NUDIX family)</fullName>
    </submittedName>
</protein>
<dbReference type="InterPro" id="IPR045121">
    <property type="entry name" value="CoAse"/>
</dbReference>
<dbReference type="PANTHER" id="PTHR12992:SF11">
    <property type="entry name" value="MITOCHONDRIAL COENZYME A DIPHOSPHATASE NUDT8"/>
    <property type="match status" value="1"/>
</dbReference>
<evidence type="ECO:0000256" key="4">
    <source>
        <dbReference type="ARBA" id="ARBA00022723"/>
    </source>
</evidence>
<organism evidence="9 10">
    <name type="scientific">Brevibacillus fulvus</name>
    <dbReference type="NCBI Taxonomy" id="1125967"/>
    <lineage>
        <taxon>Bacteria</taxon>
        <taxon>Bacillati</taxon>
        <taxon>Bacillota</taxon>
        <taxon>Bacilli</taxon>
        <taxon>Bacillales</taxon>
        <taxon>Paenibacillaceae</taxon>
        <taxon>Brevibacillus</taxon>
    </lineage>
</organism>
<dbReference type="GO" id="GO:0030145">
    <property type="term" value="F:manganese ion binding"/>
    <property type="evidence" value="ECO:0007669"/>
    <property type="project" value="InterPro"/>
</dbReference>
<evidence type="ECO:0000256" key="7">
    <source>
        <dbReference type="ARBA" id="ARBA00023211"/>
    </source>
</evidence>
<dbReference type="Gene3D" id="3.90.79.10">
    <property type="entry name" value="Nucleoside Triphosphate Pyrophosphohydrolase"/>
    <property type="match status" value="1"/>
</dbReference>
<keyword evidence="5" id="KW-0378">Hydrolase</keyword>
<evidence type="ECO:0000256" key="6">
    <source>
        <dbReference type="ARBA" id="ARBA00022842"/>
    </source>
</evidence>
<evidence type="ECO:0000256" key="5">
    <source>
        <dbReference type="ARBA" id="ARBA00022801"/>
    </source>
</evidence>
<name>A0A938Y0G3_9BACL</name>
<feature type="domain" description="Nudix hydrolase" evidence="8">
    <location>
        <begin position="28"/>
        <end position="170"/>
    </location>
</feature>
<evidence type="ECO:0000256" key="1">
    <source>
        <dbReference type="ARBA" id="ARBA00001936"/>
    </source>
</evidence>
<dbReference type="InterPro" id="IPR015797">
    <property type="entry name" value="NUDIX_hydrolase-like_dom_sf"/>
</dbReference>
<keyword evidence="4" id="KW-0479">Metal-binding</keyword>
<evidence type="ECO:0000313" key="10">
    <source>
        <dbReference type="Proteomes" id="UP000717624"/>
    </source>
</evidence>
<dbReference type="PROSITE" id="PS51462">
    <property type="entry name" value="NUDIX"/>
    <property type="match status" value="1"/>
</dbReference>
<dbReference type="Pfam" id="PF00293">
    <property type="entry name" value="NUDIX"/>
    <property type="match status" value="1"/>
</dbReference>
<dbReference type="PANTHER" id="PTHR12992">
    <property type="entry name" value="NUDIX HYDROLASE"/>
    <property type="match status" value="1"/>
</dbReference>
<keyword evidence="6" id="KW-0460">Magnesium</keyword>
<dbReference type="InterPro" id="IPR000059">
    <property type="entry name" value="NUDIX_hydrolase_NudL_CS"/>
</dbReference>
<dbReference type="EMBL" id="JAFBEB010000013">
    <property type="protein sequence ID" value="MBM7591639.1"/>
    <property type="molecule type" value="Genomic_DNA"/>
</dbReference>
<dbReference type="GO" id="GO:0009132">
    <property type="term" value="P:nucleoside diphosphate metabolic process"/>
    <property type="evidence" value="ECO:0007669"/>
    <property type="project" value="InterPro"/>
</dbReference>
<evidence type="ECO:0000313" key="9">
    <source>
        <dbReference type="EMBL" id="MBM7591639.1"/>
    </source>
</evidence>
<proteinExistence type="inferred from homology"/>
<dbReference type="GO" id="GO:0000287">
    <property type="term" value="F:magnesium ion binding"/>
    <property type="evidence" value="ECO:0007669"/>
    <property type="project" value="InterPro"/>
</dbReference>
<comment type="similarity">
    <text evidence="3">Belongs to the Nudix hydrolase family. PCD1 subfamily.</text>
</comment>
<dbReference type="RefSeq" id="WP_204519333.1">
    <property type="nucleotide sequence ID" value="NZ_BAABIN010000037.1"/>
</dbReference>
<dbReference type="AlphaFoldDB" id="A0A938Y0G3"/>
<keyword evidence="10" id="KW-1185">Reference proteome</keyword>
<evidence type="ECO:0000256" key="2">
    <source>
        <dbReference type="ARBA" id="ARBA00001946"/>
    </source>
</evidence>
<reference evidence="9" key="1">
    <citation type="submission" date="2021-01" db="EMBL/GenBank/DDBJ databases">
        <title>Genomic Encyclopedia of Type Strains, Phase IV (KMG-IV): sequencing the most valuable type-strain genomes for metagenomic binning, comparative biology and taxonomic classification.</title>
        <authorList>
            <person name="Goeker M."/>
        </authorList>
    </citation>
    <scope>NUCLEOTIDE SEQUENCE</scope>
    <source>
        <strain evidence="9">DSM 25523</strain>
    </source>
</reference>
<dbReference type="CDD" id="cd03426">
    <property type="entry name" value="NUDIX_CoAse_Nudt7"/>
    <property type="match status" value="1"/>
</dbReference>
<dbReference type="SUPFAM" id="SSF55811">
    <property type="entry name" value="Nudix"/>
    <property type="match status" value="1"/>
</dbReference>
<keyword evidence="7" id="KW-0464">Manganese</keyword>
<dbReference type="PROSITE" id="PS01293">
    <property type="entry name" value="NUDIX_COA"/>
    <property type="match status" value="1"/>
</dbReference>
<evidence type="ECO:0000259" key="8">
    <source>
        <dbReference type="PROSITE" id="PS51462"/>
    </source>
</evidence>
<comment type="caution">
    <text evidence="9">The sequence shown here is derived from an EMBL/GenBank/DDBJ whole genome shotgun (WGS) entry which is preliminary data.</text>
</comment>